<dbReference type="InParanoid" id="A0A5C3PLG5"/>
<dbReference type="AlphaFoldDB" id="A0A5C3PLG5"/>
<protein>
    <submittedName>
        <fullName evidence="1">Uncharacterized protein</fullName>
    </submittedName>
</protein>
<organism evidence="1 2">
    <name type="scientific">Polyporus arcularius HHB13444</name>
    <dbReference type="NCBI Taxonomy" id="1314778"/>
    <lineage>
        <taxon>Eukaryota</taxon>
        <taxon>Fungi</taxon>
        <taxon>Dikarya</taxon>
        <taxon>Basidiomycota</taxon>
        <taxon>Agaricomycotina</taxon>
        <taxon>Agaricomycetes</taxon>
        <taxon>Polyporales</taxon>
        <taxon>Polyporaceae</taxon>
        <taxon>Polyporus</taxon>
    </lineage>
</organism>
<keyword evidence="2" id="KW-1185">Reference proteome</keyword>
<proteinExistence type="predicted"/>
<dbReference type="EMBL" id="ML211055">
    <property type="protein sequence ID" value="TFK90121.1"/>
    <property type="molecule type" value="Genomic_DNA"/>
</dbReference>
<accession>A0A5C3PLG5</accession>
<gene>
    <name evidence="1" type="ORF">K466DRAFT_404534</name>
</gene>
<name>A0A5C3PLG5_9APHY</name>
<reference evidence="1 2" key="1">
    <citation type="journal article" date="2019" name="Nat. Ecol. Evol.">
        <title>Megaphylogeny resolves global patterns of mushroom evolution.</title>
        <authorList>
            <person name="Varga T."/>
            <person name="Krizsan K."/>
            <person name="Foldi C."/>
            <person name="Dima B."/>
            <person name="Sanchez-Garcia M."/>
            <person name="Sanchez-Ramirez S."/>
            <person name="Szollosi G.J."/>
            <person name="Szarkandi J.G."/>
            <person name="Papp V."/>
            <person name="Albert L."/>
            <person name="Andreopoulos W."/>
            <person name="Angelini C."/>
            <person name="Antonin V."/>
            <person name="Barry K.W."/>
            <person name="Bougher N.L."/>
            <person name="Buchanan P."/>
            <person name="Buyck B."/>
            <person name="Bense V."/>
            <person name="Catcheside P."/>
            <person name="Chovatia M."/>
            <person name="Cooper J."/>
            <person name="Damon W."/>
            <person name="Desjardin D."/>
            <person name="Finy P."/>
            <person name="Geml J."/>
            <person name="Haridas S."/>
            <person name="Hughes K."/>
            <person name="Justo A."/>
            <person name="Karasinski D."/>
            <person name="Kautmanova I."/>
            <person name="Kiss B."/>
            <person name="Kocsube S."/>
            <person name="Kotiranta H."/>
            <person name="LaButti K.M."/>
            <person name="Lechner B.E."/>
            <person name="Liimatainen K."/>
            <person name="Lipzen A."/>
            <person name="Lukacs Z."/>
            <person name="Mihaltcheva S."/>
            <person name="Morgado L.N."/>
            <person name="Niskanen T."/>
            <person name="Noordeloos M.E."/>
            <person name="Ohm R.A."/>
            <person name="Ortiz-Santana B."/>
            <person name="Ovrebo C."/>
            <person name="Racz N."/>
            <person name="Riley R."/>
            <person name="Savchenko A."/>
            <person name="Shiryaev A."/>
            <person name="Soop K."/>
            <person name="Spirin V."/>
            <person name="Szebenyi C."/>
            <person name="Tomsovsky M."/>
            <person name="Tulloss R.E."/>
            <person name="Uehling J."/>
            <person name="Grigoriev I.V."/>
            <person name="Vagvolgyi C."/>
            <person name="Papp T."/>
            <person name="Martin F.M."/>
            <person name="Miettinen O."/>
            <person name="Hibbett D.S."/>
            <person name="Nagy L.G."/>
        </authorList>
    </citation>
    <scope>NUCLEOTIDE SEQUENCE [LARGE SCALE GENOMIC DNA]</scope>
    <source>
        <strain evidence="1 2">HHB13444</strain>
    </source>
</reference>
<sequence>MVVETTLAVRLSRPIARGLRLILSALVFPATRRRAARTVASSRRVPVCYTLDGQRWQATRTFQLFEPCPAPAQASRHIQIQGAAATDLSFDSYVPATGVGTLTAAHVRPTLLLCAIP</sequence>
<evidence type="ECO:0000313" key="1">
    <source>
        <dbReference type="EMBL" id="TFK90121.1"/>
    </source>
</evidence>
<evidence type="ECO:0000313" key="2">
    <source>
        <dbReference type="Proteomes" id="UP000308197"/>
    </source>
</evidence>
<dbReference type="Proteomes" id="UP000308197">
    <property type="component" value="Unassembled WGS sequence"/>
</dbReference>